<dbReference type="InterPro" id="IPR002410">
    <property type="entry name" value="Peptidase_S33"/>
</dbReference>
<dbReference type="InterPro" id="IPR050266">
    <property type="entry name" value="AB_hydrolase_sf"/>
</dbReference>
<keyword evidence="2" id="KW-0378">Hydrolase</keyword>
<dbReference type="EMBL" id="MU001632">
    <property type="protein sequence ID" value="KAF2486232.1"/>
    <property type="molecule type" value="Genomic_DNA"/>
</dbReference>
<evidence type="ECO:0000256" key="2">
    <source>
        <dbReference type="ARBA" id="ARBA00022801"/>
    </source>
</evidence>
<dbReference type="InterPro" id="IPR005945">
    <property type="entry name" value="Pro_imino_pep"/>
</dbReference>
<sequence length="317" mass="35167">MDLTPTKEGKVAFRLPSRPDTECFTSYKIFGDLTCGVPPLLALHGGPGSGHEYLITFANLWPRYGIPVIFYDQIGCGASTRLRQFLGDAEVWSEARFVAELENIIEHLGLHDLPSGFDILGHSWGGMLAAAYATQRPRGLRRLVIACSTASARAFSASMDSLIAHFPPEQRKAMEDAKHNDAYDSPECRAAGLVLLKRHFYRLEPFPPPELEMRMKHQAEDPTSFRSMYGPGPNKCTGTLSEWTCVERLPNINVPTLSYNAEFDTASDAVCAPFFELIPRVRWVTFPGGGHMCHLEGELREKVLVTVAGFLTGKYGE</sequence>
<dbReference type="GO" id="GO:0008233">
    <property type="term" value="F:peptidase activity"/>
    <property type="evidence" value="ECO:0007669"/>
    <property type="project" value="InterPro"/>
</dbReference>
<dbReference type="RefSeq" id="XP_033592801.1">
    <property type="nucleotide sequence ID" value="XM_033735886.1"/>
</dbReference>
<dbReference type="Gene3D" id="3.40.50.1820">
    <property type="entry name" value="alpha/beta hydrolase"/>
    <property type="match status" value="1"/>
</dbReference>
<dbReference type="InterPro" id="IPR029058">
    <property type="entry name" value="AB_hydrolase_fold"/>
</dbReference>
<evidence type="ECO:0000256" key="1">
    <source>
        <dbReference type="ARBA" id="ARBA00010088"/>
    </source>
</evidence>
<dbReference type="GO" id="GO:0006508">
    <property type="term" value="P:proteolysis"/>
    <property type="evidence" value="ECO:0007669"/>
    <property type="project" value="InterPro"/>
</dbReference>
<dbReference type="PANTHER" id="PTHR43798:SF33">
    <property type="entry name" value="HYDROLASE, PUTATIVE (AFU_ORTHOLOGUE AFUA_2G14860)-RELATED"/>
    <property type="match status" value="1"/>
</dbReference>
<protein>
    <submittedName>
        <fullName evidence="4">Proline-specific peptidase</fullName>
    </submittedName>
</protein>
<dbReference type="PRINTS" id="PR00793">
    <property type="entry name" value="PROAMNOPTASE"/>
</dbReference>
<reference evidence="4" key="1">
    <citation type="journal article" date="2020" name="Stud. Mycol.">
        <title>101 Dothideomycetes genomes: a test case for predicting lifestyles and emergence of pathogens.</title>
        <authorList>
            <person name="Haridas S."/>
            <person name="Albert R."/>
            <person name="Binder M."/>
            <person name="Bloem J."/>
            <person name="Labutti K."/>
            <person name="Salamov A."/>
            <person name="Andreopoulos B."/>
            <person name="Baker S."/>
            <person name="Barry K."/>
            <person name="Bills G."/>
            <person name="Bluhm B."/>
            <person name="Cannon C."/>
            <person name="Castanera R."/>
            <person name="Culley D."/>
            <person name="Daum C."/>
            <person name="Ezra D."/>
            <person name="Gonzalez J."/>
            <person name="Henrissat B."/>
            <person name="Kuo A."/>
            <person name="Liang C."/>
            <person name="Lipzen A."/>
            <person name="Lutzoni F."/>
            <person name="Magnuson J."/>
            <person name="Mondo S."/>
            <person name="Nolan M."/>
            <person name="Ohm R."/>
            <person name="Pangilinan J."/>
            <person name="Park H.-J."/>
            <person name="Ramirez L."/>
            <person name="Alfaro M."/>
            <person name="Sun H."/>
            <person name="Tritt A."/>
            <person name="Yoshinaga Y."/>
            <person name="Zwiers L.-H."/>
            <person name="Turgeon B."/>
            <person name="Goodwin S."/>
            <person name="Spatafora J."/>
            <person name="Crous P."/>
            <person name="Grigoriev I."/>
        </authorList>
    </citation>
    <scope>NUCLEOTIDE SEQUENCE</scope>
    <source>
        <strain evidence="4">CBS 113389</strain>
    </source>
</reference>
<name>A0A6A6Q1S1_9PEZI</name>
<dbReference type="OrthoDB" id="190201at2759"/>
<evidence type="ECO:0000259" key="3">
    <source>
        <dbReference type="Pfam" id="PF00561"/>
    </source>
</evidence>
<dbReference type="GO" id="GO:0016020">
    <property type="term" value="C:membrane"/>
    <property type="evidence" value="ECO:0007669"/>
    <property type="project" value="TreeGrafter"/>
</dbReference>
<dbReference type="GeneID" id="54476888"/>
<dbReference type="PANTHER" id="PTHR43798">
    <property type="entry name" value="MONOACYLGLYCEROL LIPASE"/>
    <property type="match status" value="1"/>
</dbReference>
<accession>A0A6A6Q1S1</accession>
<evidence type="ECO:0000313" key="4">
    <source>
        <dbReference type="EMBL" id="KAF2486232.1"/>
    </source>
</evidence>
<dbReference type="InterPro" id="IPR000073">
    <property type="entry name" value="AB_hydrolase_1"/>
</dbReference>
<dbReference type="Proteomes" id="UP000799767">
    <property type="component" value="Unassembled WGS sequence"/>
</dbReference>
<dbReference type="SUPFAM" id="SSF53474">
    <property type="entry name" value="alpha/beta-Hydrolases"/>
    <property type="match status" value="1"/>
</dbReference>
<dbReference type="NCBIfam" id="TIGR01250">
    <property type="entry name" value="pro_imino_pep_2"/>
    <property type="match status" value="1"/>
</dbReference>
<feature type="domain" description="AB hydrolase-1" evidence="3">
    <location>
        <begin position="38"/>
        <end position="297"/>
    </location>
</feature>
<dbReference type="PRINTS" id="PR00111">
    <property type="entry name" value="ABHYDROLASE"/>
</dbReference>
<dbReference type="PIRSF" id="PIRSF005539">
    <property type="entry name" value="Pept_S33_TRI_F1"/>
    <property type="match status" value="1"/>
</dbReference>
<gene>
    <name evidence="4" type="ORF">BDY17DRAFT_315145</name>
</gene>
<organism evidence="4 5">
    <name type="scientific">Neohortaea acidophila</name>
    <dbReference type="NCBI Taxonomy" id="245834"/>
    <lineage>
        <taxon>Eukaryota</taxon>
        <taxon>Fungi</taxon>
        <taxon>Dikarya</taxon>
        <taxon>Ascomycota</taxon>
        <taxon>Pezizomycotina</taxon>
        <taxon>Dothideomycetes</taxon>
        <taxon>Dothideomycetidae</taxon>
        <taxon>Mycosphaerellales</taxon>
        <taxon>Teratosphaeriaceae</taxon>
        <taxon>Neohortaea</taxon>
    </lineage>
</organism>
<keyword evidence="5" id="KW-1185">Reference proteome</keyword>
<evidence type="ECO:0000313" key="5">
    <source>
        <dbReference type="Proteomes" id="UP000799767"/>
    </source>
</evidence>
<comment type="similarity">
    <text evidence="1">Belongs to the peptidase S33 family.</text>
</comment>
<dbReference type="Pfam" id="PF00561">
    <property type="entry name" value="Abhydrolase_1"/>
    <property type="match status" value="1"/>
</dbReference>
<proteinExistence type="inferred from homology"/>
<dbReference type="AlphaFoldDB" id="A0A6A6Q1S1"/>